<evidence type="ECO:0000259" key="1">
    <source>
        <dbReference type="PROSITE" id="PS51781"/>
    </source>
</evidence>
<keyword evidence="3" id="KW-1185">Reference proteome</keyword>
<evidence type="ECO:0000313" key="3">
    <source>
        <dbReference type="Proteomes" id="UP000244880"/>
    </source>
</evidence>
<accession>A0A2R8BHG2</accession>
<evidence type="ECO:0000313" key="2">
    <source>
        <dbReference type="EMBL" id="SPH22563.1"/>
    </source>
</evidence>
<dbReference type="AlphaFoldDB" id="A0A2R8BHG2"/>
<dbReference type="OrthoDB" id="7433551at2"/>
<reference evidence="2 3" key="1">
    <citation type="submission" date="2018-03" db="EMBL/GenBank/DDBJ databases">
        <authorList>
            <person name="Keele B.F."/>
        </authorList>
    </citation>
    <scope>NUCLEOTIDE SEQUENCE [LARGE SCALE GENOMIC DNA]</scope>
    <source>
        <strain evidence="2 3">CECT 8599</strain>
    </source>
</reference>
<dbReference type="Proteomes" id="UP000244880">
    <property type="component" value="Unassembled WGS sequence"/>
</dbReference>
<gene>
    <name evidence="2" type="ORF">ASD8599_03306</name>
</gene>
<dbReference type="InterPro" id="IPR003646">
    <property type="entry name" value="SH3-like_bac-type"/>
</dbReference>
<organism evidence="2 3">
    <name type="scientific">Ascidiaceihabitans donghaensis</name>
    <dbReference type="NCBI Taxonomy" id="1510460"/>
    <lineage>
        <taxon>Bacteria</taxon>
        <taxon>Pseudomonadati</taxon>
        <taxon>Pseudomonadota</taxon>
        <taxon>Alphaproteobacteria</taxon>
        <taxon>Rhodobacterales</taxon>
        <taxon>Paracoccaceae</taxon>
        <taxon>Ascidiaceihabitans</taxon>
    </lineage>
</organism>
<protein>
    <recommendedName>
        <fullName evidence="1">SH3b domain-containing protein</fullName>
    </recommendedName>
</protein>
<dbReference type="Gene3D" id="2.30.30.40">
    <property type="entry name" value="SH3 Domains"/>
    <property type="match status" value="1"/>
</dbReference>
<feature type="domain" description="SH3b" evidence="1">
    <location>
        <begin position="135"/>
        <end position="199"/>
    </location>
</feature>
<sequence>MTKFILLSFAFMGVVFYELSGGKDFDPEALRISRMDPVTEQALPKVRVAEATQDTAPAPQQPVDTASSAVVTRASFDLNTLDTAEKLAAVQSEGRTTAVQPVQEEQTLILPSLVTQAKVETEAVVVDNTAPVIAADIRAVTGNRVNMRGGPGTNFDVVGKLTRGQEVEILSDPGTGWVKLRPMDGGSVGWMADFLLTES</sequence>
<dbReference type="Pfam" id="PF08239">
    <property type="entry name" value="SH3_3"/>
    <property type="match status" value="1"/>
</dbReference>
<proteinExistence type="predicted"/>
<dbReference type="SMART" id="SM00287">
    <property type="entry name" value="SH3b"/>
    <property type="match status" value="1"/>
</dbReference>
<name>A0A2R8BHG2_9RHOB</name>
<dbReference type="PROSITE" id="PS51781">
    <property type="entry name" value="SH3B"/>
    <property type="match status" value="1"/>
</dbReference>
<dbReference type="EMBL" id="OMOR01000001">
    <property type="protein sequence ID" value="SPH22563.1"/>
    <property type="molecule type" value="Genomic_DNA"/>
</dbReference>
<dbReference type="RefSeq" id="WP_108829488.1">
    <property type="nucleotide sequence ID" value="NZ_OMOR01000001.1"/>
</dbReference>